<dbReference type="EMBL" id="HBIU01004346">
    <property type="protein sequence ID" value="CAE0622939.1"/>
    <property type="molecule type" value="Transcribed_RNA"/>
</dbReference>
<evidence type="ECO:0000313" key="8">
    <source>
        <dbReference type="EMBL" id="CAE0622939.1"/>
    </source>
</evidence>
<feature type="compositionally biased region" description="Polar residues" evidence="6">
    <location>
        <begin position="226"/>
        <end position="247"/>
    </location>
</feature>
<feature type="domain" description="C2H2-type" evidence="7">
    <location>
        <begin position="12"/>
        <end position="40"/>
    </location>
</feature>
<feature type="compositionally biased region" description="Low complexity" evidence="6">
    <location>
        <begin position="90"/>
        <end position="106"/>
    </location>
</feature>
<evidence type="ECO:0000256" key="2">
    <source>
        <dbReference type="ARBA" id="ARBA00022737"/>
    </source>
</evidence>
<accession>A0A7S3USX6</accession>
<feature type="compositionally biased region" description="Low complexity" evidence="6">
    <location>
        <begin position="113"/>
        <end position="128"/>
    </location>
</feature>
<evidence type="ECO:0000256" key="6">
    <source>
        <dbReference type="SAM" id="MobiDB-lite"/>
    </source>
</evidence>
<reference evidence="8" key="1">
    <citation type="submission" date="2021-01" db="EMBL/GenBank/DDBJ databases">
        <authorList>
            <person name="Corre E."/>
            <person name="Pelletier E."/>
            <person name="Niang G."/>
            <person name="Scheremetjew M."/>
            <person name="Finn R."/>
            <person name="Kale V."/>
            <person name="Holt S."/>
            <person name="Cochrane G."/>
            <person name="Meng A."/>
            <person name="Brown T."/>
            <person name="Cohen L."/>
        </authorList>
    </citation>
    <scope>NUCLEOTIDE SEQUENCE</scope>
    <source>
        <strain evidence="8">CCMP3107</strain>
    </source>
</reference>
<dbReference type="Gene3D" id="3.30.160.60">
    <property type="entry name" value="Classic Zinc Finger"/>
    <property type="match status" value="1"/>
</dbReference>
<sequence>MKQAHPSMKKDYKCSLCGSTFTRRSNLVSHRRVVHDKSHAFPCRFDGCNEVFGYRHVLNRHMRCKHKEFVWSELPFSATPSSSTGTKAKGANSSMAGPSPPGSAAGQSKNNEETSFTNTSTTMGVRSKVVSRKSNSEAANNQMVAEEQSLARGGDGIEATLSTAAEEVNHSKAGWEGEKIVSSKDCGTDASEKEAMMMIQIKEHNRTVLRVSSNDDVLVTADTNHDGSQNGAHFSFNFSKSPKQEAQGQERGESGNIPVLKNGAAEDWITSLLQENNNSRK</sequence>
<feature type="region of interest" description="Disordered" evidence="6">
    <location>
        <begin position="76"/>
        <end position="151"/>
    </location>
</feature>
<evidence type="ECO:0000256" key="3">
    <source>
        <dbReference type="ARBA" id="ARBA00022771"/>
    </source>
</evidence>
<feature type="domain" description="C2H2-type" evidence="7">
    <location>
        <begin position="41"/>
        <end position="66"/>
    </location>
</feature>
<dbReference type="GO" id="GO:0008270">
    <property type="term" value="F:zinc ion binding"/>
    <property type="evidence" value="ECO:0007669"/>
    <property type="project" value="UniProtKB-KW"/>
</dbReference>
<dbReference type="SUPFAM" id="SSF57667">
    <property type="entry name" value="beta-beta-alpha zinc fingers"/>
    <property type="match status" value="1"/>
</dbReference>
<organism evidence="8">
    <name type="scientific">Heterosigma akashiwo</name>
    <name type="common">Chromophytic alga</name>
    <name type="synonym">Heterosigma carterae</name>
    <dbReference type="NCBI Taxonomy" id="2829"/>
    <lineage>
        <taxon>Eukaryota</taxon>
        <taxon>Sar</taxon>
        <taxon>Stramenopiles</taxon>
        <taxon>Ochrophyta</taxon>
        <taxon>Raphidophyceae</taxon>
        <taxon>Chattonellales</taxon>
        <taxon>Chattonellaceae</taxon>
        <taxon>Heterosigma</taxon>
    </lineage>
</organism>
<protein>
    <recommendedName>
        <fullName evidence="7">C2H2-type domain-containing protein</fullName>
    </recommendedName>
</protein>
<keyword evidence="4" id="KW-0862">Zinc</keyword>
<dbReference type="AlphaFoldDB" id="A0A7S3USX6"/>
<evidence type="ECO:0000256" key="1">
    <source>
        <dbReference type="ARBA" id="ARBA00022723"/>
    </source>
</evidence>
<gene>
    <name evidence="8" type="ORF">HAKA00212_LOCUS1602</name>
</gene>
<dbReference type="PANTHER" id="PTHR23226">
    <property type="entry name" value="ZINC FINGER AND SCAN DOMAIN-CONTAINING"/>
    <property type="match status" value="1"/>
</dbReference>
<evidence type="ECO:0000256" key="5">
    <source>
        <dbReference type="PROSITE-ProRule" id="PRU00042"/>
    </source>
</evidence>
<dbReference type="SMART" id="SM00355">
    <property type="entry name" value="ZnF_C2H2"/>
    <property type="match status" value="2"/>
</dbReference>
<keyword evidence="2" id="KW-0677">Repeat</keyword>
<keyword evidence="1" id="KW-0479">Metal-binding</keyword>
<dbReference type="PROSITE" id="PS00028">
    <property type="entry name" value="ZINC_FINGER_C2H2_1"/>
    <property type="match status" value="2"/>
</dbReference>
<dbReference type="FunFam" id="3.30.160.60:FF:000446">
    <property type="entry name" value="Zinc finger protein"/>
    <property type="match status" value="1"/>
</dbReference>
<proteinExistence type="predicted"/>
<feature type="region of interest" description="Disordered" evidence="6">
    <location>
        <begin position="224"/>
        <end position="261"/>
    </location>
</feature>
<keyword evidence="3 5" id="KW-0863">Zinc-finger</keyword>
<evidence type="ECO:0000259" key="7">
    <source>
        <dbReference type="PROSITE" id="PS50157"/>
    </source>
</evidence>
<dbReference type="PROSITE" id="PS50157">
    <property type="entry name" value="ZINC_FINGER_C2H2_2"/>
    <property type="match status" value="2"/>
</dbReference>
<evidence type="ECO:0000256" key="4">
    <source>
        <dbReference type="ARBA" id="ARBA00022833"/>
    </source>
</evidence>
<dbReference type="Pfam" id="PF00096">
    <property type="entry name" value="zf-C2H2"/>
    <property type="match status" value="1"/>
</dbReference>
<dbReference type="InterPro" id="IPR036236">
    <property type="entry name" value="Znf_C2H2_sf"/>
</dbReference>
<name>A0A7S3USX6_HETAK</name>
<dbReference type="InterPro" id="IPR013087">
    <property type="entry name" value="Znf_C2H2_type"/>
</dbReference>